<sequence length="375" mass="43190">MKRKNILFISSWFPNKTEPTAGNFVQRHAEAVSLLNDVEVLHTVGIKNQKEKFVFEDQIINDVRILIIYFKNSKFSTLNFLRRMKAYKFGFQKMTKPDLVHANVMHNPLLFVVWLKKMYNIPFIITEHWTALQKDNLHKTPNLILKIARIIGNQAEFILPVSQNLLESLELIGIKTKKKVISNVVNTEVFNIKKNEISVPKFLHISNLIPRKKADRIIAVAKKLHDDGFKFTVELGGDGDFQNLQKQIENLNAENFIETFGELSYQQVAEKMQNSSCFILFSENETQGCVILESFACGIPVISTAVGGVPEFLQKDFGILIKKNNETDLYEAMKNLLENTIKIEKPEVMRNYVLSNFSRESIAKQFDEIYTKVLQ</sequence>
<name>A0A8J8GAT6_9FLAO</name>
<dbReference type="InterPro" id="IPR028098">
    <property type="entry name" value="Glyco_trans_4-like_N"/>
</dbReference>
<gene>
    <name evidence="3" type="ORF">HNQ03_001295</name>
</gene>
<evidence type="ECO:0000259" key="2">
    <source>
        <dbReference type="Pfam" id="PF13439"/>
    </source>
</evidence>
<keyword evidence="4" id="KW-1185">Reference proteome</keyword>
<comment type="caution">
    <text evidence="3">The sequence shown here is derived from an EMBL/GenBank/DDBJ whole genome shotgun (WGS) entry which is preliminary data.</text>
</comment>
<evidence type="ECO:0000313" key="4">
    <source>
        <dbReference type="Proteomes" id="UP000610746"/>
    </source>
</evidence>
<dbReference type="Gene3D" id="3.40.50.2000">
    <property type="entry name" value="Glycogen Phosphorylase B"/>
    <property type="match status" value="2"/>
</dbReference>
<dbReference type="Pfam" id="PF00534">
    <property type="entry name" value="Glycos_transf_1"/>
    <property type="match status" value="1"/>
</dbReference>
<feature type="domain" description="Glycosyl transferase family 1" evidence="1">
    <location>
        <begin position="199"/>
        <end position="352"/>
    </location>
</feature>
<protein>
    <submittedName>
        <fullName evidence="3">Glycosyltransferase involved in cell wall biosynthesis</fullName>
    </submittedName>
</protein>
<evidence type="ECO:0000259" key="1">
    <source>
        <dbReference type="Pfam" id="PF00534"/>
    </source>
</evidence>
<dbReference type="InterPro" id="IPR001296">
    <property type="entry name" value="Glyco_trans_1"/>
</dbReference>
<dbReference type="Proteomes" id="UP000610746">
    <property type="component" value="Unassembled WGS sequence"/>
</dbReference>
<dbReference type="AlphaFoldDB" id="A0A8J8GAT6"/>
<reference evidence="3" key="1">
    <citation type="submission" date="2020-05" db="EMBL/GenBank/DDBJ databases">
        <title>Genomic Encyclopedia of Type Strains, Phase IV (KMG-V): Genome sequencing to study the core and pangenomes of soil and plant-associated prokaryotes.</title>
        <authorList>
            <person name="Whitman W."/>
        </authorList>
    </citation>
    <scope>NUCLEOTIDE SEQUENCE</scope>
    <source>
        <strain evidence="3">16F</strain>
    </source>
</reference>
<dbReference type="InterPro" id="IPR050194">
    <property type="entry name" value="Glycosyltransferase_grp1"/>
</dbReference>
<accession>A0A8J8GAT6</accession>
<dbReference type="EMBL" id="JABSNO010000007">
    <property type="protein sequence ID" value="NRS92227.1"/>
    <property type="molecule type" value="Genomic_DNA"/>
</dbReference>
<organism evidence="3 4">
    <name type="scientific">Frigoriflavimonas asaccharolytica</name>
    <dbReference type="NCBI Taxonomy" id="2735899"/>
    <lineage>
        <taxon>Bacteria</taxon>
        <taxon>Pseudomonadati</taxon>
        <taxon>Bacteroidota</taxon>
        <taxon>Flavobacteriia</taxon>
        <taxon>Flavobacteriales</taxon>
        <taxon>Weeksellaceae</taxon>
        <taxon>Frigoriflavimonas</taxon>
    </lineage>
</organism>
<evidence type="ECO:0000313" key="3">
    <source>
        <dbReference type="EMBL" id="NRS92227.1"/>
    </source>
</evidence>
<feature type="domain" description="Glycosyltransferase subfamily 4-like N-terminal" evidence="2">
    <location>
        <begin position="66"/>
        <end position="188"/>
    </location>
</feature>
<dbReference type="GO" id="GO:0016757">
    <property type="term" value="F:glycosyltransferase activity"/>
    <property type="evidence" value="ECO:0007669"/>
    <property type="project" value="InterPro"/>
</dbReference>
<dbReference type="PANTHER" id="PTHR45947:SF15">
    <property type="entry name" value="TEICHURONIC ACID BIOSYNTHESIS GLYCOSYLTRANSFERASE TUAC-RELATED"/>
    <property type="match status" value="1"/>
</dbReference>
<dbReference type="RefSeq" id="WP_173778838.1">
    <property type="nucleotide sequence ID" value="NZ_JABSNO010000007.1"/>
</dbReference>
<proteinExistence type="predicted"/>
<dbReference type="PANTHER" id="PTHR45947">
    <property type="entry name" value="SULFOQUINOVOSYL TRANSFERASE SQD2"/>
    <property type="match status" value="1"/>
</dbReference>
<dbReference type="SUPFAM" id="SSF53756">
    <property type="entry name" value="UDP-Glycosyltransferase/glycogen phosphorylase"/>
    <property type="match status" value="1"/>
</dbReference>
<dbReference type="Pfam" id="PF13439">
    <property type="entry name" value="Glyco_transf_4"/>
    <property type="match status" value="1"/>
</dbReference>